<evidence type="ECO:0000313" key="2">
    <source>
        <dbReference type="Proteomes" id="UP001419268"/>
    </source>
</evidence>
<gene>
    <name evidence="1" type="ORF">Scep_023776</name>
</gene>
<dbReference type="EMBL" id="JBBNAG010000010">
    <property type="protein sequence ID" value="KAK9100346.1"/>
    <property type="molecule type" value="Genomic_DNA"/>
</dbReference>
<keyword evidence="2" id="KW-1185">Reference proteome</keyword>
<protein>
    <submittedName>
        <fullName evidence="1">Uncharacterized protein</fullName>
    </submittedName>
</protein>
<name>A0AAP0EWC2_9MAGN</name>
<dbReference type="Proteomes" id="UP001419268">
    <property type="component" value="Unassembled WGS sequence"/>
</dbReference>
<reference evidence="1 2" key="1">
    <citation type="submission" date="2024-01" db="EMBL/GenBank/DDBJ databases">
        <title>Genome assemblies of Stephania.</title>
        <authorList>
            <person name="Yang L."/>
        </authorList>
    </citation>
    <scope>NUCLEOTIDE SEQUENCE [LARGE SCALE GENOMIC DNA]</scope>
    <source>
        <strain evidence="1">JXDWG</strain>
        <tissue evidence="1">Leaf</tissue>
    </source>
</reference>
<dbReference type="AlphaFoldDB" id="A0AAP0EWC2"/>
<organism evidence="1 2">
    <name type="scientific">Stephania cephalantha</name>
    <dbReference type="NCBI Taxonomy" id="152367"/>
    <lineage>
        <taxon>Eukaryota</taxon>
        <taxon>Viridiplantae</taxon>
        <taxon>Streptophyta</taxon>
        <taxon>Embryophyta</taxon>
        <taxon>Tracheophyta</taxon>
        <taxon>Spermatophyta</taxon>
        <taxon>Magnoliopsida</taxon>
        <taxon>Ranunculales</taxon>
        <taxon>Menispermaceae</taxon>
        <taxon>Menispermoideae</taxon>
        <taxon>Cissampelideae</taxon>
        <taxon>Stephania</taxon>
    </lineage>
</organism>
<proteinExistence type="predicted"/>
<sequence length="125" mass="14517">MVFLVRRALQGRQEVCTFIWKGNLVKEGTHGNLFPLINVKSTRIVGGFNFYWDPAKEAAIREAYNQKMATRCHDFTNRLCKRKFCPGYTTQEIFDSFKKMCSTPKFKAKFKQCGSQLILICSLYL</sequence>
<evidence type="ECO:0000313" key="1">
    <source>
        <dbReference type="EMBL" id="KAK9100346.1"/>
    </source>
</evidence>
<comment type="caution">
    <text evidence="1">The sequence shown here is derived from an EMBL/GenBank/DDBJ whole genome shotgun (WGS) entry which is preliminary data.</text>
</comment>
<accession>A0AAP0EWC2</accession>